<name>A0A1M5VJB9_9BACT</name>
<reference evidence="2 3" key="1">
    <citation type="submission" date="2016-11" db="EMBL/GenBank/DDBJ databases">
        <authorList>
            <person name="Jaros S."/>
            <person name="Januszkiewicz K."/>
            <person name="Wedrychowicz H."/>
        </authorList>
    </citation>
    <scope>NUCLEOTIDE SEQUENCE [LARGE SCALE GENOMIC DNA]</scope>
    <source>
        <strain evidence="2 3">DSM 24574</strain>
    </source>
</reference>
<dbReference type="STRING" id="947013.SAMN04488109_5151"/>
<dbReference type="RefSeq" id="WP_143165087.1">
    <property type="nucleotide sequence ID" value="NZ_FQWQ01000004.1"/>
</dbReference>
<evidence type="ECO:0000313" key="3">
    <source>
        <dbReference type="Proteomes" id="UP000184212"/>
    </source>
</evidence>
<protein>
    <submittedName>
        <fullName evidence="2">Uncharacterized protein</fullName>
    </submittedName>
</protein>
<proteinExistence type="predicted"/>
<dbReference type="EMBL" id="FQWQ01000004">
    <property type="protein sequence ID" value="SHH75321.1"/>
    <property type="molecule type" value="Genomic_DNA"/>
</dbReference>
<keyword evidence="3" id="KW-1185">Reference proteome</keyword>
<organism evidence="2 3">
    <name type="scientific">Chryseolinea serpens</name>
    <dbReference type="NCBI Taxonomy" id="947013"/>
    <lineage>
        <taxon>Bacteria</taxon>
        <taxon>Pseudomonadati</taxon>
        <taxon>Bacteroidota</taxon>
        <taxon>Cytophagia</taxon>
        <taxon>Cytophagales</taxon>
        <taxon>Fulvivirgaceae</taxon>
        <taxon>Chryseolinea</taxon>
    </lineage>
</organism>
<gene>
    <name evidence="2" type="ORF">SAMN04488109_5151</name>
</gene>
<accession>A0A1M5VJB9</accession>
<evidence type="ECO:0000313" key="2">
    <source>
        <dbReference type="EMBL" id="SHH75321.1"/>
    </source>
</evidence>
<feature type="chain" id="PRO_5012138405" evidence="1">
    <location>
        <begin position="21"/>
        <end position="282"/>
    </location>
</feature>
<dbReference type="OrthoDB" id="9819360at2"/>
<dbReference type="Proteomes" id="UP000184212">
    <property type="component" value="Unassembled WGS sequence"/>
</dbReference>
<feature type="signal peptide" evidence="1">
    <location>
        <begin position="1"/>
        <end position="20"/>
    </location>
</feature>
<sequence length="282" mass="31322">MKLSLSTLLIAMVIAWPARSQSTLTSIIPPPPNTAASAEAPEVETGIVFAGDSKDEEYRFNVDGIFGETYKDSSPINDYFGLGEGDTATLKKRISGIKLFVKKPPFGDKTAHLLIPEGFDRFLILTRDRTLKQGQFFVAKWSDKLPKDETNPYEQWFSRDSAVHKLPVPTATIEFGRGFTAAALKSANYNSNSVLTFTTLLLGPPALPNLQLDYEALEVKFLHHNTSLVRRLRSKGKFASLLFWPAGFRMEEGSMIVINMAYSYKQNGRVVDSGLVSRSVSF</sequence>
<evidence type="ECO:0000256" key="1">
    <source>
        <dbReference type="SAM" id="SignalP"/>
    </source>
</evidence>
<keyword evidence="1" id="KW-0732">Signal</keyword>
<dbReference type="AlphaFoldDB" id="A0A1M5VJB9"/>